<dbReference type="EC" id="2.7.1.24" evidence="5 6"/>
<evidence type="ECO:0000256" key="6">
    <source>
        <dbReference type="NCBIfam" id="TIGR00152"/>
    </source>
</evidence>
<keyword evidence="5 7" id="KW-0808">Transferase</keyword>
<evidence type="ECO:0000256" key="3">
    <source>
        <dbReference type="ARBA" id="ARBA00022840"/>
    </source>
</evidence>
<dbReference type="InterPro" id="IPR027417">
    <property type="entry name" value="P-loop_NTPase"/>
</dbReference>
<dbReference type="RefSeq" id="WP_338636318.1">
    <property type="nucleotide sequence ID" value="NZ_CP146516.1"/>
</dbReference>
<comment type="caution">
    <text evidence="7">The sequence shown here is derived from an EMBL/GenBank/DDBJ whole genome shotgun (WGS) entry which is preliminary data.</text>
</comment>
<accession>A0A369KWX2</accession>
<evidence type="ECO:0000313" key="7">
    <source>
        <dbReference type="EMBL" id="RDB37317.1"/>
    </source>
</evidence>
<dbReference type="InterPro" id="IPR001977">
    <property type="entry name" value="Depp_CoAkinase"/>
</dbReference>
<evidence type="ECO:0000313" key="8">
    <source>
        <dbReference type="Proteomes" id="UP000253934"/>
    </source>
</evidence>
<keyword evidence="3 5" id="KW-0067">ATP-binding</keyword>
<evidence type="ECO:0000256" key="4">
    <source>
        <dbReference type="ARBA" id="ARBA00022993"/>
    </source>
</evidence>
<dbReference type="GO" id="GO:0004140">
    <property type="term" value="F:dephospho-CoA kinase activity"/>
    <property type="evidence" value="ECO:0007669"/>
    <property type="project" value="UniProtKB-UniRule"/>
</dbReference>
<dbReference type="GO" id="GO:0005524">
    <property type="term" value="F:ATP binding"/>
    <property type="evidence" value="ECO:0007669"/>
    <property type="project" value="UniProtKB-UniRule"/>
</dbReference>
<keyword evidence="8" id="KW-1185">Reference proteome</keyword>
<evidence type="ECO:0000256" key="2">
    <source>
        <dbReference type="ARBA" id="ARBA00022741"/>
    </source>
</evidence>
<dbReference type="GO" id="GO:0005737">
    <property type="term" value="C:cytoplasm"/>
    <property type="evidence" value="ECO:0007669"/>
    <property type="project" value="UniProtKB-SubCell"/>
</dbReference>
<dbReference type="CDD" id="cd02022">
    <property type="entry name" value="DPCK"/>
    <property type="match status" value="1"/>
</dbReference>
<dbReference type="HAMAP" id="MF_00376">
    <property type="entry name" value="Dephospho_CoA_kinase"/>
    <property type="match status" value="1"/>
</dbReference>
<dbReference type="UniPathway" id="UPA00241">
    <property type="reaction ID" value="UER00356"/>
</dbReference>
<dbReference type="PANTHER" id="PTHR10695">
    <property type="entry name" value="DEPHOSPHO-COA KINASE-RELATED"/>
    <property type="match status" value="1"/>
</dbReference>
<dbReference type="PROSITE" id="PS51219">
    <property type="entry name" value="DPCK"/>
    <property type="match status" value="1"/>
</dbReference>
<sequence length="203" mass="23196">MCKKIAITGGIGSGKSTLSKILAKKGYCVWDADLFSREVLFFPEVQARIKTIFGDSVFISPGILNRDYIRNQVFSKPKLKKSLESILHPAILELYNSRLEVLNKIAPSAWVFYEASLILELKRQSSFDFCIVVVADESVKLKRLEEKRKISVSEAKKIIHTQMPDSEKITHADFVIDNSKSFQNLEKQTHKLILHLTKRFSHN</sequence>
<comment type="similarity">
    <text evidence="1 5">Belongs to the CoaE family.</text>
</comment>
<comment type="function">
    <text evidence="5">Catalyzes the phosphorylation of the 3'-hydroxyl group of dephosphocoenzyme A to form coenzyme A.</text>
</comment>
<dbReference type="Proteomes" id="UP000253934">
    <property type="component" value="Unassembled WGS sequence"/>
</dbReference>
<dbReference type="EMBL" id="QOVW01000002">
    <property type="protein sequence ID" value="RDB37317.1"/>
    <property type="molecule type" value="Genomic_DNA"/>
</dbReference>
<organism evidence="7 8">
    <name type="scientific">Spirobacillus cienkowskii</name>
    <dbReference type="NCBI Taxonomy" id="495820"/>
    <lineage>
        <taxon>Bacteria</taxon>
        <taxon>Pseudomonadati</taxon>
        <taxon>Bdellovibrionota</taxon>
        <taxon>Oligoflexia</taxon>
        <taxon>Silvanigrellales</taxon>
        <taxon>Spirobacillus</taxon>
    </lineage>
</organism>
<dbReference type="NCBIfam" id="TIGR00152">
    <property type="entry name" value="dephospho-CoA kinase"/>
    <property type="match status" value="1"/>
</dbReference>
<name>A0A369KWX2_9BACT</name>
<comment type="catalytic activity">
    <reaction evidence="5">
        <text>3'-dephospho-CoA + ATP = ADP + CoA + H(+)</text>
        <dbReference type="Rhea" id="RHEA:18245"/>
        <dbReference type="ChEBI" id="CHEBI:15378"/>
        <dbReference type="ChEBI" id="CHEBI:30616"/>
        <dbReference type="ChEBI" id="CHEBI:57287"/>
        <dbReference type="ChEBI" id="CHEBI:57328"/>
        <dbReference type="ChEBI" id="CHEBI:456216"/>
        <dbReference type="EC" id="2.7.1.24"/>
    </reaction>
</comment>
<keyword evidence="2 5" id="KW-0547">Nucleotide-binding</keyword>
<reference evidence="7" key="1">
    <citation type="submission" date="2018-04" db="EMBL/GenBank/DDBJ databases">
        <title>Draft genome sequence of the Candidatus Spirobacillus cienkowskii, a pathogen of freshwater Daphnia species, reconstructed from hemolymph metagenomic reads.</title>
        <authorList>
            <person name="Bresciani L."/>
            <person name="Lemos L.N."/>
            <person name="Wale N."/>
            <person name="Lin J.Y."/>
            <person name="Fernandes G.R."/>
            <person name="Duffy M.A."/>
            <person name="Rodrigues J.M."/>
        </authorList>
    </citation>
    <scope>NUCLEOTIDE SEQUENCE [LARGE SCALE GENOMIC DNA]</scope>
    <source>
        <strain evidence="7">Binning01</strain>
    </source>
</reference>
<keyword evidence="5" id="KW-0963">Cytoplasm</keyword>
<dbReference type="PANTHER" id="PTHR10695:SF46">
    <property type="entry name" value="BIFUNCTIONAL COENZYME A SYNTHASE-RELATED"/>
    <property type="match status" value="1"/>
</dbReference>
<comment type="pathway">
    <text evidence="5">Cofactor biosynthesis; coenzyme A biosynthesis; CoA from (R)-pantothenate: step 5/5.</text>
</comment>
<gene>
    <name evidence="5" type="primary">coaE</name>
    <name evidence="7" type="ORF">DCC88_00555</name>
</gene>
<dbReference type="Pfam" id="PF01121">
    <property type="entry name" value="CoaE"/>
    <property type="match status" value="1"/>
</dbReference>
<keyword evidence="4 5" id="KW-0173">Coenzyme A biosynthesis</keyword>
<dbReference type="Gene3D" id="3.40.50.300">
    <property type="entry name" value="P-loop containing nucleotide triphosphate hydrolases"/>
    <property type="match status" value="1"/>
</dbReference>
<keyword evidence="5 7" id="KW-0418">Kinase</keyword>
<dbReference type="GO" id="GO:0015937">
    <property type="term" value="P:coenzyme A biosynthetic process"/>
    <property type="evidence" value="ECO:0007669"/>
    <property type="project" value="UniProtKB-UniRule"/>
</dbReference>
<evidence type="ECO:0000256" key="5">
    <source>
        <dbReference type="HAMAP-Rule" id="MF_00376"/>
    </source>
</evidence>
<dbReference type="AlphaFoldDB" id="A0A369KWX2"/>
<comment type="subcellular location">
    <subcellularLocation>
        <location evidence="5">Cytoplasm</location>
    </subcellularLocation>
</comment>
<protein>
    <recommendedName>
        <fullName evidence="5 6">Dephospho-CoA kinase</fullName>
        <ecNumber evidence="5 6">2.7.1.24</ecNumber>
    </recommendedName>
    <alternativeName>
        <fullName evidence="5">Dephosphocoenzyme A kinase</fullName>
    </alternativeName>
</protein>
<dbReference type="SUPFAM" id="SSF52540">
    <property type="entry name" value="P-loop containing nucleoside triphosphate hydrolases"/>
    <property type="match status" value="1"/>
</dbReference>
<feature type="binding site" evidence="5">
    <location>
        <begin position="12"/>
        <end position="17"/>
    </location>
    <ligand>
        <name>ATP</name>
        <dbReference type="ChEBI" id="CHEBI:30616"/>
    </ligand>
</feature>
<evidence type="ECO:0000256" key="1">
    <source>
        <dbReference type="ARBA" id="ARBA00009018"/>
    </source>
</evidence>
<proteinExistence type="inferred from homology"/>